<evidence type="ECO:0000313" key="3">
    <source>
        <dbReference type="Proteomes" id="UP000229782"/>
    </source>
</evidence>
<dbReference type="PANTHER" id="PTHR45288:SF1">
    <property type="entry name" value="THIOREDOXIN FAMILY PROTEIN"/>
    <property type="match status" value="1"/>
</dbReference>
<dbReference type="Pfam" id="PF13417">
    <property type="entry name" value="GST_N_3"/>
    <property type="match status" value="1"/>
</dbReference>
<dbReference type="SUPFAM" id="SSF52833">
    <property type="entry name" value="Thioredoxin-like"/>
    <property type="match status" value="1"/>
</dbReference>
<dbReference type="EMBL" id="PCWM01000049">
    <property type="protein sequence ID" value="PIR03097.1"/>
    <property type="molecule type" value="Genomic_DNA"/>
</dbReference>
<dbReference type="PROSITE" id="PS51354">
    <property type="entry name" value="GLUTAREDOXIN_2"/>
    <property type="match status" value="1"/>
</dbReference>
<comment type="caution">
    <text evidence="2">The sequence shown here is derived from an EMBL/GenBank/DDBJ whole genome shotgun (WGS) entry which is preliminary data.</text>
</comment>
<dbReference type="PROSITE" id="PS00195">
    <property type="entry name" value="GLUTAREDOXIN_1"/>
    <property type="match status" value="1"/>
</dbReference>
<dbReference type="PANTHER" id="PTHR45288">
    <property type="entry name" value="THIOREDOXIN FAMILY PROTEIN"/>
    <property type="match status" value="1"/>
</dbReference>
<dbReference type="Gene3D" id="3.40.30.10">
    <property type="entry name" value="Glutaredoxin"/>
    <property type="match status" value="1"/>
</dbReference>
<reference evidence="2 3" key="1">
    <citation type="submission" date="2017-09" db="EMBL/GenBank/DDBJ databases">
        <title>Depth-based differentiation of microbial function through sediment-hosted aquifers and enrichment of novel symbionts in the deep terrestrial subsurface.</title>
        <authorList>
            <person name="Probst A.J."/>
            <person name="Ladd B."/>
            <person name="Jarett J.K."/>
            <person name="Geller-Mcgrath D.E."/>
            <person name="Sieber C.M."/>
            <person name="Emerson J.B."/>
            <person name="Anantharaman K."/>
            <person name="Thomas B.C."/>
            <person name="Malmstrom R."/>
            <person name="Stieglmeier M."/>
            <person name="Klingl A."/>
            <person name="Woyke T."/>
            <person name="Ryan C.M."/>
            <person name="Banfield J.F."/>
        </authorList>
    </citation>
    <scope>NUCLEOTIDE SEQUENCE [LARGE SCALE GENOMIC DNA]</scope>
    <source>
        <strain evidence="2">CG11_big_fil_rev_8_21_14_0_20_43_7</strain>
    </source>
</reference>
<dbReference type="InterPro" id="IPR036249">
    <property type="entry name" value="Thioredoxin-like_sf"/>
</dbReference>
<sequence>MLELYQMEHCPYCAKVRKKLEDLDLDFVCHTSKKGSKKREILKKLGGQEMVPFLIDTTDPSNLVMMYESGDIVEYLDERYG</sequence>
<evidence type="ECO:0000259" key="1">
    <source>
        <dbReference type="PROSITE" id="PS50404"/>
    </source>
</evidence>
<evidence type="ECO:0000313" key="2">
    <source>
        <dbReference type="EMBL" id="PIR03097.1"/>
    </source>
</evidence>
<feature type="domain" description="GST N-terminal" evidence="1">
    <location>
        <begin position="1"/>
        <end position="81"/>
    </location>
</feature>
<organism evidence="2 3">
    <name type="scientific">Candidatus Magasanikbacteria bacterium CG11_big_fil_rev_8_21_14_0_20_43_7</name>
    <dbReference type="NCBI Taxonomy" id="1974654"/>
    <lineage>
        <taxon>Bacteria</taxon>
        <taxon>Candidatus Magasanikiibacteriota</taxon>
    </lineage>
</organism>
<name>A0A2H0N2F1_9BACT</name>
<dbReference type="InterPro" id="IPR011767">
    <property type="entry name" value="GLR_AS"/>
</dbReference>
<dbReference type="InterPro" id="IPR004045">
    <property type="entry name" value="Glutathione_S-Trfase_N"/>
</dbReference>
<accession>A0A2H0N2F1</accession>
<protein>
    <submittedName>
        <fullName evidence="2">Glutaredoxin</fullName>
    </submittedName>
</protein>
<gene>
    <name evidence="2" type="ORF">COV60_02130</name>
</gene>
<dbReference type="Proteomes" id="UP000229782">
    <property type="component" value="Unassembled WGS sequence"/>
</dbReference>
<proteinExistence type="predicted"/>
<dbReference type="AlphaFoldDB" id="A0A2H0N2F1"/>
<dbReference type="PROSITE" id="PS50404">
    <property type="entry name" value="GST_NTER"/>
    <property type="match status" value="1"/>
</dbReference>